<sequence length="138" mass="15875">MTSLGAASVPIYVGRALSRRTFSMAGDPEANRKEVFEVPHPRWPDVYMKTSEEIANIKKKASNQLDRLENSTKSKTKHSQSFKKWTSYYAGNLVHHVLYSFENPSEYTRLLSADSSISKREQNKERLVQDVFYLAERA</sequence>
<evidence type="ECO:0000313" key="2">
    <source>
        <dbReference type="EMBL" id="CUA72056.1"/>
    </source>
</evidence>
<evidence type="ECO:0000313" key="3">
    <source>
        <dbReference type="Proteomes" id="UP000044841"/>
    </source>
</evidence>
<dbReference type="EMBL" id="CYGV01001281">
    <property type="protein sequence ID" value="CUA72056.1"/>
    <property type="molecule type" value="Genomic_DNA"/>
</dbReference>
<name>A0A0K6G0J8_9AGAM</name>
<evidence type="ECO:0000256" key="1">
    <source>
        <dbReference type="SAM" id="MobiDB-lite"/>
    </source>
</evidence>
<organism evidence="2 3">
    <name type="scientific">Rhizoctonia solani</name>
    <dbReference type="NCBI Taxonomy" id="456999"/>
    <lineage>
        <taxon>Eukaryota</taxon>
        <taxon>Fungi</taxon>
        <taxon>Dikarya</taxon>
        <taxon>Basidiomycota</taxon>
        <taxon>Agaricomycotina</taxon>
        <taxon>Agaricomycetes</taxon>
        <taxon>Cantharellales</taxon>
        <taxon>Ceratobasidiaceae</taxon>
        <taxon>Rhizoctonia</taxon>
    </lineage>
</organism>
<keyword evidence="3" id="KW-1185">Reference proteome</keyword>
<accession>A0A0K6G0J8</accession>
<dbReference type="AlphaFoldDB" id="A0A0K6G0J8"/>
<feature type="region of interest" description="Disordered" evidence="1">
    <location>
        <begin position="61"/>
        <end position="80"/>
    </location>
</feature>
<reference evidence="2 3" key="1">
    <citation type="submission" date="2015-07" db="EMBL/GenBank/DDBJ databases">
        <authorList>
            <person name="Noorani M."/>
        </authorList>
    </citation>
    <scope>NUCLEOTIDE SEQUENCE [LARGE SCALE GENOMIC DNA]</scope>
    <source>
        <strain evidence="2">BBA 69670</strain>
    </source>
</reference>
<proteinExistence type="predicted"/>
<dbReference type="Proteomes" id="UP000044841">
    <property type="component" value="Unassembled WGS sequence"/>
</dbReference>
<gene>
    <name evidence="2" type="ORF">RSOLAG22IIIB_10027</name>
</gene>
<protein>
    <submittedName>
        <fullName evidence="2">Uncharacterized protein</fullName>
    </submittedName>
</protein>